<dbReference type="EMBL" id="BAAAEN010000001">
    <property type="protein sequence ID" value="GAA0491589.1"/>
    <property type="molecule type" value="Genomic_DNA"/>
</dbReference>
<evidence type="ECO:0000313" key="1">
    <source>
        <dbReference type="EMBL" id="GAA0491589.1"/>
    </source>
</evidence>
<evidence type="ECO:0000313" key="2">
    <source>
        <dbReference type="Proteomes" id="UP001501706"/>
    </source>
</evidence>
<proteinExistence type="predicted"/>
<reference evidence="1 2" key="1">
    <citation type="journal article" date="2019" name="Int. J. Syst. Evol. Microbiol.">
        <title>The Global Catalogue of Microorganisms (GCM) 10K type strain sequencing project: providing services to taxonomists for standard genome sequencing and annotation.</title>
        <authorList>
            <consortium name="The Broad Institute Genomics Platform"/>
            <consortium name="The Broad Institute Genome Sequencing Center for Infectious Disease"/>
            <person name="Wu L."/>
            <person name="Ma J."/>
        </authorList>
    </citation>
    <scope>NUCLEOTIDE SEQUENCE [LARGE SCALE GENOMIC DNA]</scope>
    <source>
        <strain evidence="1 2">JCM 14330</strain>
    </source>
</reference>
<keyword evidence="2" id="KW-1185">Reference proteome</keyword>
<name>A0ABN1B825_9BURK</name>
<gene>
    <name evidence="1" type="ORF">GCM10009097_04080</name>
</gene>
<organism evidence="1 2">
    <name type="scientific">Pigmentiphaga daeguensis</name>
    <dbReference type="NCBI Taxonomy" id="414049"/>
    <lineage>
        <taxon>Bacteria</taxon>
        <taxon>Pseudomonadati</taxon>
        <taxon>Pseudomonadota</taxon>
        <taxon>Betaproteobacteria</taxon>
        <taxon>Burkholderiales</taxon>
        <taxon>Alcaligenaceae</taxon>
        <taxon>Pigmentiphaga</taxon>
    </lineage>
</organism>
<protein>
    <submittedName>
        <fullName evidence="1">Uncharacterized protein</fullName>
    </submittedName>
</protein>
<dbReference type="Proteomes" id="UP001501706">
    <property type="component" value="Unassembled WGS sequence"/>
</dbReference>
<comment type="caution">
    <text evidence="1">The sequence shown here is derived from an EMBL/GenBank/DDBJ whole genome shotgun (WGS) entry which is preliminary data.</text>
</comment>
<sequence>MTRMAQPAAPGTPGAVRMAIDKDFRIVFSLAVDGMPPDSKQTKAIFVPFCPGQSSMPREARYSSYVPL</sequence>
<accession>A0ABN1B825</accession>